<dbReference type="RefSeq" id="WP_055968633.1">
    <property type="nucleotide sequence ID" value="NZ_FMYN01000001.1"/>
</dbReference>
<sequence>MTVVYILLAALICYALLVLFRQQADLKDRISRLELEKSETEQVLLSFMEQVNEMTEQNVKSEVSSNPINETYQNPSIESVLPEENVVQNERAESYIETPVPSEVQNEEQVLTDVEQALREGTDLETLARSLNRGTGEVALIAKLSRQTKVAPR</sequence>
<dbReference type="Proteomes" id="UP000053797">
    <property type="component" value="Unassembled WGS sequence"/>
</dbReference>
<reference evidence="2 3" key="1">
    <citation type="journal article" date="2015" name="Int. J. Syst. Evol. Microbiol.">
        <title>Exiguobacterium enclense sp. nov., isolated from sediment.</title>
        <authorList>
            <person name="Dastager S.G."/>
            <person name="Mawlankar R."/>
            <person name="Sonalkar V.V."/>
            <person name="Thorat M.N."/>
            <person name="Mual P."/>
            <person name="Verma A."/>
            <person name="Krishnamurthi S."/>
            <person name="Tang S.K."/>
            <person name="Li W.J."/>
        </authorList>
    </citation>
    <scope>NUCLEOTIDE SEQUENCE [LARGE SCALE GENOMIC DNA]</scope>
    <source>
        <strain evidence="2 3">NIO-1109</strain>
    </source>
</reference>
<dbReference type="AlphaFoldDB" id="A0A0V8GK51"/>
<organism evidence="2 3">
    <name type="scientific">Exiguobacterium indicum</name>
    <dbReference type="NCBI Taxonomy" id="296995"/>
    <lineage>
        <taxon>Bacteria</taxon>
        <taxon>Bacillati</taxon>
        <taxon>Bacillota</taxon>
        <taxon>Bacilli</taxon>
        <taxon>Bacillales</taxon>
        <taxon>Bacillales Family XII. Incertae Sedis</taxon>
        <taxon>Exiguobacterium</taxon>
    </lineage>
</organism>
<dbReference type="OrthoDB" id="2353803at2"/>
<gene>
    <name evidence="2" type="ORF">AS033_04580</name>
</gene>
<protein>
    <submittedName>
        <fullName evidence="2">Uncharacterized protein</fullName>
    </submittedName>
</protein>
<evidence type="ECO:0000313" key="2">
    <source>
        <dbReference type="EMBL" id="KSU50663.1"/>
    </source>
</evidence>
<accession>A0A0V8GK51</accession>
<feature type="region of interest" description="Disordered" evidence="1">
    <location>
        <begin position="56"/>
        <end position="75"/>
    </location>
</feature>
<evidence type="ECO:0000313" key="3">
    <source>
        <dbReference type="Proteomes" id="UP000053797"/>
    </source>
</evidence>
<proteinExistence type="predicted"/>
<dbReference type="EMBL" id="LNQL01000001">
    <property type="protein sequence ID" value="KSU50663.1"/>
    <property type="molecule type" value="Genomic_DNA"/>
</dbReference>
<comment type="caution">
    <text evidence="2">The sequence shown here is derived from an EMBL/GenBank/DDBJ whole genome shotgun (WGS) entry which is preliminary data.</text>
</comment>
<name>A0A0V8GK51_9BACL</name>
<evidence type="ECO:0000256" key="1">
    <source>
        <dbReference type="SAM" id="MobiDB-lite"/>
    </source>
</evidence>